<evidence type="ECO:0000259" key="1">
    <source>
        <dbReference type="PROSITE" id="PS50112"/>
    </source>
</evidence>
<dbReference type="SMART" id="SM00091">
    <property type="entry name" value="PAS"/>
    <property type="match status" value="1"/>
</dbReference>
<dbReference type="PROSITE" id="PS50112">
    <property type="entry name" value="PAS"/>
    <property type="match status" value="1"/>
</dbReference>
<dbReference type="EMBL" id="JAFVMG010000015">
    <property type="protein sequence ID" value="MBO1329176.1"/>
    <property type="molecule type" value="Genomic_DNA"/>
</dbReference>
<dbReference type="SUPFAM" id="SSF141868">
    <property type="entry name" value="EAL domain-like"/>
    <property type="match status" value="1"/>
</dbReference>
<evidence type="ECO:0000313" key="4">
    <source>
        <dbReference type="EMBL" id="MBO1329176.1"/>
    </source>
</evidence>
<dbReference type="InterPro" id="IPR013767">
    <property type="entry name" value="PAS_fold"/>
</dbReference>
<comment type="caution">
    <text evidence="4">The sequence shown here is derived from an EMBL/GenBank/DDBJ whole genome shotgun (WGS) entry which is preliminary data.</text>
</comment>
<dbReference type="PANTHER" id="PTHR44757">
    <property type="entry name" value="DIGUANYLATE CYCLASE DGCP"/>
    <property type="match status" value="1"/>
</dbReference>
<dbReference type="Gene3D" id="3.30.70.270">
    <property type="match status" value="1"/>
</dbReference>
<dbReference type="InterPro" id="IPR035965">
    <property type="entry name" value="PAS-like_dom_sf"/>
</dbReference>
<dbReference type="Pfam" id="PF00989">
    <property type="entry name" value="PAS"/>
    <property type="match status" value="1"/>
</dbReference>
<feature type="domain" description="PAS" evidence="1">
    <location>
        <begin position="14"/>
        <end position="66"/>
    </location>
</feature>
<reference evidence="4 5" key="1">
    <citation type="submission" date="2021-03" db="EMBL/GenBank/DDBJ databases">
        <title>The complete genome sequence of Acetobacter suratthaniensis TBRC 1719.</title>
        <authorList>
            <person name="Charoenyingcharoen P."/>
            <person name="Yukphan P."/>
        </authorList>
    </citation>
    <scope>NUCLEOTIDE SEQUENCE [LARGE SCALE GENOMIC DNA]</scope>
    <source>
        <strain evidence="4 5">TBRC 1719</strain>
    </source>
</reference>
<dbReference type="Gene3D" id="3.20.20.450">
    <property type="entry name" value="EAL domain"/>
    <property type="match status" value="1"/>
</dbReference>
<accession>A0ABS3LP90</accession>
<dbReference type="SUPFAM" id="SSF55785">
    <property type="entry name" value="PYP-like sensor domain (PAS domain)"/>
    <property type="match status" value="1"/>
</dbReference>
<proteinExistence type="predicted"/>
<dbReference type="SUPFAM" id="SSF55073">
    <property type="entry name" value="Nucleotide cyclase"/>
    <property type="match status" value="1"/>
</dbReference>
<organism evidence="4 5">
    <name type="scientific">Acetobacter suratthaniensis</name>
    <dbReference type="NCBI Taxonomy" id="1502841"/>
    <lineage>
        <taxon>Bacteria</taxon>
        <taxon>Pseudomonadati</taxon>
        <taxon>Pseudomonadota</taxon>
        <taxon>Alphaproteobacteria</taxon>
        <taxon>Acetobacterales</taxon>
        <taxon>Acetobacteraceae</taxon>
        <taxon>Acetobacter</taxon>
    </lineage>
</organism>
<feature type="domain" description="EAL" evidence="2">
    <location>
        <begin position="472"/>
        <end position="726"/>
    </location>
</feature>
<dbReference type="SMART" id="SM00267">
    <property type="entry name" value="GGDEF"/>
    <property type="match status" value="1"/>
</dbReference>
<dbReference type="NCBIfam" id="TIGR00254">
    <property type="entry name" value="GGDEF"/>
    <property type="match status" value="1"/>
</dbReference>
<evidence type="ECO:0000313" key="5">
    <source>
        <dbReference type="Proteomes" id="UP000664399"/>
    </source>
</evidence>
<dbReference type="PIRSF" id="PIRSF005925">
    <property type="entry name" value="Dos"/>
    <property type="match status" value="1"/>
</dbReference>
<evidence type="ECO:0000259" key="3">
    <source>
        <dbReference type="PROSITE" id="PS50887"/>
    </source>
</evidence>
<dbReference type="Pfam" id="PF00563">
    <property type="entry name" value="EAL"/>
    <property type="match status" value="1"/>
</dbReference>
<evidence type="ECO:0000259" key="2">
    <source>
        <dbReference type="PROSITE" id="PS50883"/>
    </source>
</evidence>
<dbReference type="InterPro" id="IPR000014">
    <property type="entry name" value="PAS"/>
</dbReference>
<protein>
    <submittedName>
        <fullName evidence="4">EAL domain-containing protein</fullName>
    </submittedName>
</protein>
<dbReference type="InterPro" id="IPR052155">
    <property type="entry name" value="Biofilm_reg_signaling"/>
</dbReference>
<dbReference type="InterPro" id="IPR043128">
    <property type="entry name" value="Rev_trsase/Diguanyl_cyclase"/>
</dbReference>
<dbReference type="RefSeq" id="WP_207855041.1">
    <property type="nucleotide sequence ID" value="NZ_JAFVMG010000015.1"/>
</dbReference>
<dbReference type="InterPro" id="IPR029787">
    <property type="entry name" value="Nucleotide_cyclase"/>
</dbReference>
<dbReference type="SMART" id="SM00052">
    <property type="entry name" value="EAL"/>
    <property type="match status" value="1"/>
</dbReference>
<dbReference type="CDD" id="cd00130">
    <property type="entry name" value="PAS"/>
    <property type="match status" value="1"/>
</dbReference>
<dbReference type="InterPro" id="IPR000160">
    <property type="entry name" value="GGDEF_dom"/>
</dbReference>
<dbReference type="PROSITE" id="PS50883">
    <property type="entry name" value="EAL"/>
    <property type="match status" value="1"/>
</dbReference>
<feature type="domain" description="GGDEF" evidence="3">
    <location>
        <begin position="331"/>
        <end position="463"/>
    </location>
</feature>
<dbReference type="InterPro" id="IPR012226">
    <property type="entry name" value="Diguanyl_cyclase/Pdiesterase"/>
</dbReference>
<dbReference type="CDD" id="cd01949">
    <property type="entry name" value="GGDEF"/>
    <property type="match status" value="1"/>
</dbReference>
<keyword evidence="5" id="KW-1185">Reference proteome</keyword>
<name>A0ABS3LP90_9PROT</name>
<sequence>MPATQPVQYSLPDQTSFFADMLAQATDGVIIIDDMNNVVFFNTAAERLWGCTAREVLGRNVKYLVPMEHRGRHDGYVNRNRETGQRRIVGTSREVTFVRSNGDYVAAEMSISSGLVGPDQRRYYMAVVKGVTEESHRRKLLDLQGQIFTVLAADSTAQDVADMLCAEAERLVPNSIAALLQVTPERWLEVLSGEGLPRRWMTMLAHVSLSDDDVQVLCSDPKSARAIVWREMPGADGQEAELFDCWASAVRNGAGELIGIFALYSRNREKMTDWPQKIVTGCVPSCAAIIEQGKTRQRLNHLDRYDALTGLLNRSSIATVLREMTGVASPLPFALLMLDLDLFQDVNNVLGYDQGDVLLQTVARRLAAHCRSNFVIGRLGGDDFVVVIPGGDREGAGAFADSLADVMRAPVEVGGRELVLSFSIGISLYPDDGTDVEHMLGRAETAMRDAKTAARGSYRFFGGFEHKGIEQRLVIGSALRDAARQGQMRLFYQPQINAAQRSLYGVEALARWTHPVLGSVPPSRFIPIAEETGQIEELGRWSLMEVCRQLVEWDGMGLHVPVVAVNISATHFCSASLPRQIVSLLDEYGLAPERLTIEITEGVMMRQNAETMATIAAIRAIGVGLSLDDFGTGFSSLSRLADLPLTEIKIDRSFVANFEEDVGAFVVTEAAINIGKRLGITVVTEGVETVIQNEKLLDMGCDVVQGYLFGRPVPPAEFQDWYGMFFG</sequence>
<gene>
    <name evidence="4" type="ORF">J2D75_11905</name>
</gene>
<dbReference type="NCBIfam" id="TIGR00229">
    <property type="entry name" value="sensory_box"/>
    <property type="match status" value="1"/>
</dbReference>
<dbReference type="InterPro" id="IPR001633">
    <property type="entry name" value="EAL_dom"/>
</dbReference>
<dbReference type="Proteomes" id="UP000664399">
    <property type="component" value="Unassembled WGS sequence"/>
</dbReference>
<dbReference type="PANTHER" id="PTHR44757:SF2">
    <property type="entry name" value="BIOFILM ARCHITECTURE MAINTENANCE PROTEIN MBAA"/>
    <property type="match status" value="1"/>
</dbReference>
<dbReference type="Gene3D" id="3.30.450.20">
    <property type="entry name" value="PAS domain"/>
    <property type="match status" value="1"/>
</dbReference>
<dbReference type="CDD" id="cd01948">
    <property type="entry name" value="EAL"/>
    <property type="match status" value="1"/>
</dbReference>
<dbReference type="InterPro" id="IPR035919">
    <property type="entry name" value="EAL_sf"/>
</dbReference>
<dbReference type="PROSITE" id="PS50887">
    <property type="entry name" value="GGDEF"/>
    <property type="match status" value="1"/>
</dbReference>
<dbReference type="Pfam" id="PF00990">
    <property type="entry name" value="GGDEF"/>
    <property type="match status" value="1"/>
</dbReference>